<dbReference type="Gene3D" id="1.10.1660.10">
    <property type="match status" value="1"/>
</dbReference>
<comment type="caution">
    <text evidence="6">The sequence shown here is derived from an EMBL/GenBank/DDBJ whole genome shotgun (WGS) entry which is preliminary data.</text>
</comment>
<dbReference type="SUPFAM" id="SSF46955">
    <property type="entry name" value="Putative DNA-binding domain"/>
    <property type="match status" value="1"/>
</dbReference>
<keyword evidence="2" id="KW-0805">Transcription regulation</keyword>
<keyword evidence="3" id="KW-0238">DNA-binding</keyword>
<dbReference type="InterPro" id="IPR047057">
    <property type="entry name" value="MerR_fam"/>
</dbReference>
<dbReference type="Pfam" id="PF13411">
    <property type="entry name" value="MerR_1"/>
    <property type="match status" value="1"/>
</dbReference>
<evidence type="ECO:0000256" key="1">
    <source>
        <dbReference type="ARBA" id="ARBA00022491"/>
    </source>
</evidence>
<evidence type="ECO:0000256" key="4">
    <source>
        <dbReference type="ARBA" id="ARBA00023163"/>
    </source>
</evidence>
<dbReference type="InterPro" id="IPR009061">
    <property type="entry name" value="DNA-bd_dom_put_sf"/>
</dbReference>
<evidence type="ECO:0000313" key="6">
    <source>
        <dbReference type="EMBL" id="HGS05550.1"/>
    </source>
</evidence>
<dbReference type="EMBL" id="DSXI01000435">
    <property type="protein sequence ID" value="HGS05550.1"/>
    <property type="molecule type" value="Genomic_DNA"/>
</dbReference>
<evidence type="ECO:0000256" key="2">
    <source>
        <dbReference type="ARBA" id="ARBA00023015"/>
    </source>
</evidence>
<feature type="domain" description="HTH merR-type" evidence="5">
    <location>
        <begin position="11"/>
        <end position="69"/>
    </location>
</feature>
<dbReference type="InterPro" id="IPR000551">
    <property type="entry name" value="MerR-type_HTH_dom"/>
</dbReference>
<name>A0A7V4LCZ3_9BACT</name>
<accession>A0A7V4LCZ3</accession>
<organism evidence="6">
    <name type="scientific">Desulfobacca acetoxidans</name>
    <dbReference type="NCBI Taxonomy" id="60893"/>
    <lineage>
        <taxon>Bacteria</taxon>
        <taxon>Pseudomonadati</taxon>
        <taxon>Thermodesulfobacteriota</taxon>
        <taxon>Desulfobaccia</taxon>
        <taxon>Desulfobaccales</taxon>
        <taxon>Desulfobaccaceae</taxon>
        <taxon>Desulfobacca</taxon>
    </lineage>
</organism>
<dbReference type="PANTHER" id="PTHR30204:SF69">
    <property type="entry name" value="MERR-FAMILY TRANSCRIPTIONAL REGULATOR"/>
    <property type="match status" value="1"/>
</dbReference>
<reference evidence="6" key="1">
    <citation type="journal article" date="2020" name="mSystems">
        <title>Genome- and Community-Level Interaction Insights into Carbon Utilization and Element Cycling Functions of Hydrothermarchaeota in Hydrothermal Sediment.</title>
        <authorList>
            <person name="Zhou Z."/>
            <person name="Liu Y."/>
            <person name="Xu W."/>
            <person name="Pan J."/>
            <person name="Luo Z.H."/>
            <person name="Li M."/>
        </authorList>
    </citation>
    <scope>NUCLEOTIDE SEQUENCE [LARGE SCALE GENOMIC DNA]</scope>
    <source>
        <strain evidence="6">SpSt-548</strain>
    </source>
</reference>
<dbReference type="PROSITE" id="PS50937">
    <property type="entry name" value="HTH_MERR_2"/>
    <property type="match status" value="1"/>
</dbReference>
<keyword evidence="4" id="KW-0804">Transcription</keyword>
<protein>
    <submittedName>
        <fullName evidence="6">MerR family transcriptional regulator</fullName>
    </submittedName>
</protein>
<keyword evidence="1" id="KW-0678">Repressor</keyword>
<evidence type="ECO:0000259" key="5">
    <source>
        <dbReference type="PROSITE" id="PS50937"/>
    </source>
</evidence>
<dbReference type="PANTHER" id="PTHR30204">
    <property type="entry name" value="REDOX-CYCLING DRUG-SENSING TRANSCRIPTIONAL ACTIVATOR SOXR"/>
    <property type="match status" value="1"/>
</dbReference>
<dbReference type="SMART" id="SM00422">
    <property type="entry name" value="HTH_MERR"/>
    <property type="match status" value="1"/>
</dbReference>
<dbReference type="GO" id="GO:0003700">
    <property type="term" value="F:DNA-binding transcription factor activity"/>
    <property type="evidence" value="ECO:0007669"/>
    <property type="project" value="InterPro"/>
</dbReference>
<dbReference type="AlphaFoldDB" id="A0A7V4LCZ3"/>
<evidence type="ECO:0000256" key="3">
    <source>
        <dbReference type="ARBA" id="ARBA00023125"/>
    </source>
</evidence>
<gene>
    <name evidence="6" type="ORF">ENT08_07410</name>
</gene>
<proteinExistence type="predicted"/>
<sequence length="87" mass="10307">MAMEKVRMDLRLTIDQVSRLTGVKKVTLRYWEKAFGEFLHPARTGSQRREYDMADLEKIDTIKKLIEEEHLTNKGVRIRLGQMRSRS</sequence>
<dbReference type="GO" id="GO:0003677">
    <property type="term" value="F:DNA binding"/>
    <property type="evidence" value="ECO:0007669"/>
    <property type="project" value="UniProtKB-KW"/>
</dbReference>